<feature type="compositionally biased region" description="Polar residues" evidence="1">
    <location>
        <begin position="1"/>
        <end position="14"/>
    </location>
</feature>
<evidence type="ECO:0000256" key="2">
    <source>
        <dbReference type="SAM" id="Phobius"/>
    </source>
</evidence>
<feature type="compositionally biased region" description="Basic and acidic residues" evidence="1">
    <location>
        <begin position="15"/>
        <end position="25"/>
    </location>
</feature>
<feature type="transmembrane region" description="Helical" evidence="2">
    <location>
        <begin position="128"/>
        <end position="147"/>
    </location>
</feature>
<evidence type="ECO:0000313" key="3">
    <source>
        <dbReference type="EMBL" id="KAA6344189.1"/>
    </source>
</evidence>
<name>A0A5J4SDG6_9ZZZZ</name>
<keyword evidence="2" id="KW-0812">Transmembrane</keyword>
<gene>
    <name evidence="3" type="ORF">EZS27_008160</name>
</gene>
<organism evidence="3">
    <name type="scientific">termite gut metagenome</name>
    <dbReference type="NCBI Taxonomy" id="433724"/>
    <lineage>
        <taxon>unclassified sequences</taxon>
        <taxon>metagenomes</taxon>
        <taxon>organismal metagenomes</taxon>
    </lineage>
</organism>
<accession>A0A5J4SDG6</accession>
<reference evidence="3" key="1">
    <citation type="submission" date="2019-03" db="EMBL/GenBank/DDBJ databases">
        <title>Single cell metagenomics reveals metabolic interactions within the superorganism composed of flagellate Streblomastix strix and complex community of Bacteroidetes bacteria on its surface.</title>
        <authorList>
            <person name="Treitli S.C."/>
            <person name="Kolisko M."/>
            <person name="Husnik F."/>
            <person name="Keeling P."/>
            <person name="Hampl V."/>
        </authorList>
    </citation>
    <scope>NUCLEOTIDE SEQUENCE</scope>
    <source>
        <strain evidence="3">STM</strain>
    </source>
</reference>
<feature type="region of interest" description="Disordered" evidence="1">
    <location>
        <begin position="1"/>
        <end position="25"/>
    </location>
</feature>
<dbReference type="EMBL" id="SNRY01000230">
    <property type="protein sequence ID" value="KAA6344189.1"/>
    <property type="molecule type" value="Genomic_DNA"/>
</dbReference>
<feature type="transmembrane region" description="Helical" evidence="2">
    <location>
        <begin position="51"/>
        <end position="68"/>
    </location>
</feature>
<comment type="caution">
    <text evidence="3">The sequence shown here is derived from an EMBL/GenBank/DDBJ whole genome shotgun (WGS) entry which is preliminary data.</text>
</comment>
<sequence length="187" mass="20952">MEEHSATNTNNDISKNPDDICKDPSDGRKIGDWESKYPQEARNAINWEKRYLLILLSVIAIMGFLLGIQCKSQIIQCDFALSPKVHSYCFAWIGGMLGGIVFVCKWLYHTVARGIWHIDRRIWRVVSPILSGIVALIFVVIFCSGIASDVETYSVHKSCGIGFLVGYFSDNAIGKLSELANVFFAKK</sequence>
<keyword evidence="2" id="KW-0472">Membrane</keyword>
<evidence type="ECO:0000256" key="1">
    <source>
        <dbReference type="SAM" id="MobiDB-lite"/>
    </source>
</evidence>
<feature type="transmembrane region" description="Helical" evidence="2">
    <location>
        <begin position="89"/>
        <end position="108"/>
    </location>
</feature>
<protein>
    <submittedName>
        <fullName evidence="3">Uncharacterized protein</fullName>
    </submittedName>
</protein>
<proteinExistence type="predicted"/>
<dbReference type="AlphaFoldDB" id="A0A5J4SDG6"/>
<keyword evidence="2" id="KW-1133">Transmembrane helix</keyword>